<evidence type="ECO:0000259" key="6">
    <source>
        <dbReference type="PROSITE" id="PS51900"/>
    </source>
</evidence>
<dbReference type="EMBL" id="UGTI01000001">
    <property type="protein sequence ID" value="SUB78391.1"/>
    <property type="molecule type" value="Genomic_DNA"/>
</dbReference>
<dbReference type="Proteomes" id="UP000254263">
    <property type="component" value="Unassembled WGS sequence"/>
</dbReference>
<evidence type="ECO:0000256" key="3">
    <source>
        <dbReference type="ARBA" id="ARBA00023125"/>
    </source>
</evidence>
<name>A0A379DJ79_9PORP</name>
<evidence type="ECO:0000256" key="5">
    <source>
        <dbReference type="PROSITE-ProRule" id="PRU01248"/>
    </source>
</evidence>
<dbReference type="InterPro" id="IPR044068">
    <property type="entry name" value="CB"/>
</dbReference>
<dbReference type="SUPFAM" id="SSF56349">
    <property type="entry name" value="DNA breaking-rejoining enzymes"/>
    <property type="match status" value="1"/>
</dbReference>
<dbReference type="GO" id="GO:0015074">
    <property type="term" value="P:DNA integration"/>
    <property type="evidence" value="ECO:0007669"/>
    <property type="project" value="UniProtKB-KW"/>
</dbReference>
<accession>A0A379DJ79</accession>
<dbReference type="PANTHER" id="PTHR30349:SF64">
    <property type="entry name" value="PROPHAGE INTEGRASE INTD-RELATED"/>
    <property type="match status" value="1"/>
</dbReference>
<dbReference type="InterPro" id="IPR010998">
    <property type="entry name" value="Integrase_recombinase_N"/>
</dbReference>
<dbReference type="InterPro" id="IPR004107">
    <property type="entry name" value="Integrase_SAM-like_N"/>
</dbReference>
<dbReference type="PROSITE" id="PS51900">
    <property type="entry name" value="CB"/>
    <property type="match status" value="1"/>
</dbReference>
<dbReference type="GO" id="GO:0006310">
    <property type="term" value="P:DNA recombination"/>
    <property type="evidence" value="ECO:0007669"/>
    <property type="project" value="UniProtKB-KW"/>
</dbReference>
<evidence type="ECO:0000256" key="2">
    <source>
        <dbReference type="ARBA" id="ARBA00022908"/>
    </source>
</evidence>
<dbReference type="InterPro" id="IPR013762">
    <property type="entry name" value="Integrase-like_cat_sf"/>
</dbReference>
<keyword evidence="4" id="KW-0233">DNA recombination</keyword>
<evidence type="ECO:0000256" key="1">
    <source>
        <dbReference type="ARBA" id="ARBA00008857"/>
    </source>
</evidence>
<dbReference type="GO" id="GO:0003677">
    <property type="term" value="F:DNA binding"/>
    <property type="evidence" value="ECO:0007669"/>
    <property type="project" value="UniProtKB-UniRule"/>
</dbReference>
<keyword evidence="2" id="KW-0229">DNA integration</keyword>
<evidence type="ECO:0000313" key="8">
    <source>
        <dbReference type="Proteomes" id="UP000254263"/>
    </source>
</evidence>
<organism evidence="7 8">
    <name type="scientific">Porphyromonas macacae</name>
    <dbReference type="NCBI Taxonomy" id="28115"/>
    <lineage>
        <taxon>Bacteria</taxon>
        <taxon>Pseudomonadati</taxon>
        <taxon>Bacteroidota</taxon>
        <taxon>Bacteroidia</taxon>
        <taxon>Bacteroidales</taxon>
        <taxon>Porphyromonadaceae</taxon>
        <taxon>Porphyromonas</taxon>
    </lineage>
</organism>
<dbReference type="InterPro" id="IPR002104">
    <property type="entry name" value="Integrase_catalytic"/>
</dbReference>
<proteinExistence type="inferred from homology"/>
<reference evidence="7 8" key="1">
    <citation type="submission" date="2018-06" db="EMBL/GenBank/DDBJ databases">
        <authorList>
            <consortium name="Pathogen Informatics"/>
            <person name="Doyle S."/>
        </authorList>
    </citation>
    <scope>NUCLEOTIDE SEQUENCE [LARGE SCALE GENOMIC DNA]</scope>
    <source>
        <strain evidence="7 8">NCTC13100</strain>
    </source>
</reference>
<feature type="domain" description="Core-binding (CB)" evidence="6">
    <location>
        <begin position="3"/>
        <end position="83"/>
    </location>
</feature>
<dbReference type="AlphaFoldDB" id="A0A379DJ79"/>
<dbReference type="InterPro" id="IPR050090">
    <property type="entry name" value="Tyrosine_recombinase_XerCD"/>
</dbReference>
<dbReference type="RefSeq" id="WP_238319994.1">
    <property type="nucleotide sequence ID" value="NZ_UGTI01000001.1"/>
</dbReference>
<dbReference type="InterPro" id="IPR011010">
    <property type="entry name" value="DNA_brk_join_enz"/>
</dbReference>
<dbReference type="PANTHER" id="PTHR30349">
    <property type="entry name" value="PHAGE INTEGRASE-RELATED"/>
    <property type="match status" value="1"/>
</dbReference>
<dbReference type="Gene3D" id="1.10.150.130">
    <property type="match status" value="1"/>
</dbReference>
<dbReference type="CDD" id="cd01189">
    <property type="entry name" value="INT_ICEBs1_C_like"/>
    <property type="match status" value="1"/>
</dbReference>
<dbReference type="Pfam" id="PF00589">
    <property type="entry name" value="Phage_integrase"/>
    <property type="match status" value="1"/>
</dbReference>
<evidence type="ECO:0000256" key="4">
    <source>
        <dbReference type="ARBA" id="ARBA00023172"/>
    </source>
</evidence>
<gene>
    <name evidence="7" type="ORF">NCTC13100_01557</name>
</gene>
<dbReference type="Gene3D" id="1.10.443.10">
    <property type="entry name" value="Intergrase catalytic core"/>
    <property type="match status" value="1"/>
</dbReference>
<protein>
    <submittedName>
        <fullName evidence="7">Site-specific tyrosine recombinase XerC</fullName>
    </submittedName>
</protein>
<keyword evidence="3 5" id="KW-0238">DNA-binding</keyword>
<sequence length="327" mass="38070">MKTTFAAVAQLWSQAKQPLVKYSTMCAYRLTLRSHLLPRFGQMTQIAETDVQNFIIDKINKGLSKKTVRDIVAVLRAIIKYGARQNIFESENWQLRYPTIESGSRLPILSLKHQRKLMTYLIEQPNSRNIGILLSLCTGMRIGEVCALEWSCVDLSHRILRIRQTVARIYDCEKGATEQVFSTPKTKHSFREIPMSRHLFEALCTVKKHSVSSFVVGSSISAIDPRTYRDYFTRVLKQLQIPPIVFHTRRHREFYKRQIINRLCCSLIKGGNDKETSKLLYSTLFCHFKEPLFSFAKILFSKQKDKYLSTFLLVIHERYLSLEAFLF</sequence>
<evidence type="ECO:0000313" key="7">
    <source>
        <dbReference type="EMBL" id="SUB78391.1"/>
    </source>
</evidence>
<comment type="similarity">
    <text evidence="1">Belongs to the 'phage' integrase family.</text>
</comment>
<dbReference type="Pfam" id="PF14659">
    <property type="entry name" value="Phage_int_SAM_3"/>
    <property type="match status" value="1"/>
</dbReference>